<keyword evidence="2" id="KW-0472">Membrane</keyword>
<gene>
    <name evidence="4" type="ORF">GCM10022197_18670</name>
</gene>
<evidence type="ECO:0000256" key="2">
    <source>
        <dbReference type="SAM" id="Phobius"/>
    </source>
</evidence>
<comment type="caution">
    <text evidence="4">The sequence shown here is derived from an EMBL/GenBank/DDBJ whole genome shotgun (WGS) entry which is preliminary data.</text>
</comment>
<name>A0ABP6XEL5_9ACTN</name>
<feature type="domain" description="Anti-sigma K factor RskA C-terminal" evidence="3">
    <location>
        <begin position="110"/>
        <end position="236"/>
    </location>
</feature>
<evidence type="ECO:0000256" key="1">
    <source>
        <dbReference type="SAM" id="MobiDB-lite"/>
    </source>
</evidence>
<feature type="region of interest" description="Disordered" evidence="1">
    <location>
        <begin position="74"/>
        <end position="101"/>
    </location>
</feature>
<dbReference type="Proteomes" id="UP001500767">
    <property type="component" value="Unassembled WGS sequence"/>
</dbReference>
<reference evidence="5" key="1">
    <citation type="journal article" date="2019" name="Int. J. Syst. Evol. Microbiol.">
        <title>The Global Catalogue of Microorganisms (GCM) 10K type strain sequencing project: providing services to taxonomists for standard genome sequencing and annotation.</title>
        <authorList>
            <consortium name="The Broad Institute Genomics Platform"/>
            <consortium name="The Broad Institute Genome Sequencing Center for Infectious Disease"/>
            <person name="Wu L."/>
            <person name="Ma J."/>
        </authorList>
    </citation>
    <scope>NUCLEOTIDE SEQUENCE [LARGE SCALE GENOMIC DNA]</scope>
    <source>
        <strain evidence="5">JCM 16540</strain>
    </source>
</reference>
<keyword evidence="2" id="KW-0812">Transmembrane</keyword>
<proteinExistence type="predicted"/>
<feature type="compositionally biased region" description="Polar residues" evidence="1">
    <location>
        <begin position="78"/>
        <end position="88"/>
    </location>
</feature>
<keyword evidence="5" id="KW-1185">Reference proteome</keyword>
<dbReference type="EMBL" id="BAAAYR010000002">
    <property type="protein sequence ID" value="GAA3563389.1"/>
    <property type="molecule type" value="Genomic_DNA"/>
</dbReference>
<organism evidence="4 5">
    <name type="scientific">Microlunatus spumicola</name>
    <dbReference type="NCBI Taxonomy" id="81499"/>
    <lineage>
        <taxon>Bacteria</taxon>
        <taxon>Bacillati</taxon>
        <taxon>Actinomycetota</taxon>
        <taxon>Actinomycetes</taxon>
        <taxon>Propionibacteriales</taxon>
        <taxon>Propionibacteriaceae</taxon>
        <taxon>Microlunatus</taxon>
    </lineage>
</organism>
<accession>A0ABP6XEL5</accession>
<dbReference type="InterPro" id="IPR018764">
    <property type="entry name" value="RskA_C"/>
</dbReference>
<sequence>MAHPTPDDLALVALGEDPDAGTTAHVAECLACVAEVDALRHVVDVGRSLGPDDALVAPDPRVWRRVLAEVGGAPTLAQGGSTAGTTDATPDELAARRDRSRRGRRWRTAAVAAAAALVVGLGGGFLLRGVLTPGPSSDSAIQLNALPGWPGANGTAAVEDGPGGQRTLVVSMAMPAGTPVDGTFEVWVSDTKAEDMVPMGSMTGDSGRFPIPASMDLETHPVVDVSLEPPGDTDPHHSDVSVVRGRLRV</sequence>
<evidence type="ECO:0000313" key="4">
    <source>
        <dbReference type="EMBL" id="GAA3563389.1"/>
    </source>
</evidence>
<evidence type="ECO:0000313" key="5">
    <source>
        <dbReference type="Proteomes" id="UP001500767"/>
    </source>
</evidence>
<evidence type="ECO:0000259" key="3">
    <source>
        <dbReference type="Pfam" id="PF10099"/>
    </source>
</evidence>
<dbReference type="Pfam" id="PF10099">
    <property type="entry name" value="RskA_C"/>
    <property type="match status" value="1"/>
</dbReference>
<keyword evidence="2" id="KW-1133">Transmembrane helix</keyword>
<feature type="transmembrane region" description="Helical" evidence="2">
    <location>
        <begin position="106"/>
        <end position="127"/>
    </location>
</feature>
<dbReference type="RefSeq" id="WP_204910914.1">
    <property type="nucleotide sequence ID" value="NZ_BAAAYR010000002.1"/>
</dbReference>
<protein>
    <recommendedName>
        <fullName evidence="3">Anti-sigma K factor RskA C-terminal domain-containing protein</fullName>
    </recommendedName>
</protein>